<dbReference type="EMBL" id="JAACXV010014244">
    <property type="protein sequence ID" value="KAF7269300.1"/>
    <property type="molecule type" value="Genomic_DNA"/>
</dbReference>
<sequence length="131" mass="15271">MTTEDGRRSGRPKEVVTDENIKKVHKIILNDRRTINSDYYIALLDRLKEEITEKTAAFEEKKVLIHRDIAPCHKSVKTMTKIHELDFELLLHPPYFPDMAASDYFPFSDLKRMLSVNTFSSNEDVIEETEA</sequence>
<keyword evidence="2" id="KW-1185">Reference proteome</keyword>
<dbReference type="OrthoDB" id="6437521at2759"/>
<dbReference type="AlphaFoldDB" id="A0A834HVJ4"/>
<dbReference type="InterPro" id="IPR052709">
    <property type="entry name" value="Transposase-MT_Hybrid"/>
</dbReference>
<protein>
    <submittedName>
        <fullName evidence="1">Uncharacterized protein</fullName>
    </submittedName>
</protein>
<dbReference type="Gene3D" id="3.30.420.10">
    <property type="entry name" value="Ribonuclease H-like superfamily/Ribonuclease H"/>
    <property type="match status" value="1"/>
</dbReference>
<evidence type="ECO:0000313" key="1">
    <source>
        <dbReference type="EMBL" id="KAF7269300.1"/>
    </source>
</evidence>
<evidence type="ECO:0000313" key="2">
    <source>
        <dbReference type="Proteomes" id="UP000625711"/>
    </source>
</evidence>
<dbReference type="PANTHER" id="PTHR46060">
    <property type="entry name" value="MARINER MOS1 TRANSPOSASE-LIKE PROTEIN"/>
    <property type="match status" value="1"/>
</dbReference>
<dbReference type="Proteomes" id="UP000625711">
    <property type="component" value="Unassembled WGS sequence"/>
</dbReference>
<reference evidence="1" key="1">
    <citation type="submission" date="2020-08" db="EMBL/GenBank/DDBJ databases">
        <title>Genome sequencing and assembly of the red palm weevil Rhynchophorus ferrugineus.</title>
        <authorList>
            <person name="Dias G.B."/>
            <person name="Bergman C.M."/>
            <person name="Manee M."/>
        </authorList>
    </citation>
    <scope>NUCLEOTIDE SEQUENCE</scope>
    <source>
        <strain evidence="1">AA-2017</strain>
        <tissue evidence="1">Whole larva</tissue>
    </source>
</reference>
<accession>A0A834HVJ4</accession>
<comment type="caution">
    <text evidence="1">The sequence shown here is derived from an EMBL/GenBank/DDBJ whole genome shotgun (WGS) entry which is preliminary data.</text>
</comment>
<gene>
    <name evidence="1" type="ORF">GWI33_017665</name>
</gene>
<proteinExistence type="predicted"/>
<dbReference type="InterPro" id="IPR036397">
    <property type="entry name" value="RNaseH_sf"/>
</dbReference>
<name>A0A834HVJ4_RHYFE</name>
<dbReference type="PANTHER" id="PTHR46060:SF1">
    <property type="entry name" value="MARINER MOS1 TRANSPOSASE-LIKE PROTEIN"/>
    <property type="match status" value="1"/>
</dbReference>
<dbReference type="GO" id="GO:0003676">
    <property type="term" value="F:nucleic acid binding"/>
    <property type="evidence" value="ECO:0007669"/>
    <property type="project" value="InterPro"/>
</dbReference>
<organism evidence="1 2">
    <name type="scientific">Rhynchophorus ferrugineus</name>
    <name type="common">Red palm weevil</name>
    <name type="synonym">Curculio ferrugineus</name>
    <dbReference type="NCBI Taxonomy" id="354439"/>
    <lineage>
        <taxon>Eukaryota</taxon>
        <taxon>Metazoa</taxon>
        <taxon>Ecdysozoa</taxon>
        <taxon>Arthropoda</taxon>
        <taxon>Hexapoda</taxon>
        <taxon>Insecta</taxon>
        <taxon>Pterygota</taxon>
        <taxon>Neoptera</taxon>
        <taxon>Endopterygota</taxon>
        <taxon>Coleoptera</taxon>
        <taxon>Polyphaga</taxon>
        <taxon>Cucujiformia</taxon>
        <taxon>Curculionidae</taxon>
        <taxon>Dryophthorinae</taxon>
        <taxon>Rhynchophorus</taxon>
    </lineage>
</organism>